<dbReference type="Pfam" id="PF13360">
    <property type="entry name" value="PQQ_2"/>
    <property type="match status" value="1"/>
</dbReference>
<sequence length="443" mass="47876">MRGIGWMVLVLAIVCLPDWPRAKAQTAKKAPRKSTTTKSQSAPAAKDWPQFRGPGGLGISEAKGLPVSWSTEQNVRWKSELPGAGSSSPIVLGERVFVTCYSGYGVRGASGGDMRALKRHVLCFNSATGKLVWQADVPAVLPESDSVREHGYAASTPACDGERLYVFFGKSGVLAFDLDGRQLWKADVGTQFHGWGSAASPVLYQDLVIINACVESESLIALDRNTGRERWRAGGIKESWNTPLIVTHQRGKPELVVAVLGKLLGFDPLTGTPLWSCNNDINWYIAPSPVAHAGIVYSLGGRSGVAAVAVRTGGTGDVTQTHRLWTGMKGSNVSSPVFHEGHLYWMRDNAGIAYCAEAQTGKIVYEERLGGDSQTYASPVLADGKLYYVSRSGRTFVLKAEPQFEQLAVNDLSDGSTFDASPAVAGNRIYLRSDRFLYCVGWE</sequence>
<proteinExistence type="predicted"/>
<gene>
    <name evidence="3" type="ORF">ENS64_13315</name>
</gene>
<feature type="domain" description="Pyrrolo-quinoline quinone repeat" evidence="2">
    <location>
        <begin position="217"/>
        <end position="396"/>
    </location>
</feature>
<dbReference type="PANTHER" id="PTHR34512">
    <property type="entry name" value="CELL SURFACE PROTEIN"/>
    <property type="match status" value="1"/>
</dbReference>
<dbReference type="SMART" id="SM00564">
    <property type="entry name" value="PQQ"/>
    <property type="match status" value="3"/>
</dbReference>
<comment type="caution">
    <text evidence="3">The sequence shown here is derived from an EMBL/GenBank/DDBJ whole genome shotgun (WGS) entry which is preliminary data.</text>
</comment>
<name>A0A7C4QJB3_9PLAN</name>
<evidence type="ECO:0000256" key="1">
    <source>
        <dbReference type="SAM" id="MobiDB-lite"/>
    </source>
</evidence>
<feature type="compositionally biased region" description="Polar residues" evidence="1">
    <location>
        <begin position="33"/>
        <end position="42"/>
    </location>
</feature>
<dbReference type="AlphaFoldDB" id="A0A7C4QJB3"/>
<dbReference type="InterPro" id="IPR011047">
    <property type="entry name" value="Quinoprotein_ADH-like_sf"/>
</dbReference>
<keyword evidence="3" id="KW-0418">Kinase</keyword>
<reference evidence="3" key="1">
    <citation type="journal article" date="2020" name="mSystems">
        <title>Genome- and Community-Level Interaction Insights into Carbon Utilization and Element Cycling Functions of Hydrothermarchaeota in Hydrothermal Sediment.</title>
        <authorList>
            <person name="Zhou Z."/>
            <person name="Liu Y."/>
            <person name="Xu W."/>
            <person name="Pan J."/>
            <person name="Luo Z.H."/>
            <person name="Li M."/>
        </authorList>
    </citation>
    <scope>NUCLEOTIDE SEQUENCE [LARGE SCALE GENOMIC DNA]</scope>
    <source>
        <strain evidence="3">SpSt-508</strain>
    </source>
</reference>
<organism evidence="3">
    <name type="scientific">Schlesneria paludicola</name>
    <dbReference type="NCBI Taxonomy" id="360056"/>
    <lineage>
        <taxon>Bacteria</taxon>
        <taxon>Pseudomonadati</taxon>
        <taxon>Planctomycetota</taxon>
        <taxon>Planctomycetia</taxon>
        <taxon>Planctomycetales</taxon>
        <taxon>Planctomycetaceae</taxon>
        <taxon>Schlesneria</taxon>
    </lineage>
</organism>
<dbReference type="InterPro" id="IPR015943">
    <property type="entry name" value="WD40/YVTN_repeat-like_dom_sf"/>
</dbReference>
<keyword evidence="3" id="KW-0723">Serine/threonine-protein kinase</keyword>
<protein>
    <submittedName>
        <fullName evidence="3">Serine/threonine protein kinase</fullName>
    </submittedName>
</protein>
<dbReference type="PANTHER" id="PTHR34512:SF30">
    <property type="entry name" value="OUTER MEMBRANE PROTEIN ASSEMBLY FACTOR BAMB"/>
    <property type="match status" value="1"/>
</dbReference>
<dbReference type="InterPro" id="IPR018391">
    <property type="entry name" value="PQQ_b-propeller_rpt"/>
</dbReference>
<evidence type="ECO:0000313" key="3">
    <source>
        <dbReference type="EMBL" id="HGT40221.1"/>
    </source>
</evidence>
<keyword evidence="3" id="KW-0808">Transferase</keyword>
<dbReference type="EMBL" id="DSVQ01000016">
    <property type="protein sequence ID" value="HGT40221.1"/>
    <property type="molecule type" value="Genomic_DNA"/>
</dbReference>
<dbReference type="InterPro" id="IPR002372">
    <property type="entry name" value="PQQ_rpt_dom"/>
</dbReference>
<accession>A0A7C4QJB3</accession>
<dbReference type="Gene3D" id="2.130.10.10">
    <property type="entry name" value="YVTN repeat-like/Quinoprotein amine dehydrogenase"/>
    <property type="match status" value="2"/>
</dbReference>
<dbReference type="GO" id="GO:0004674">
    <property type="term" value="F:protein serine/threonine kinase activity"/>
    <property type="evidence" value="ECO:0007669"/>
    <property type="project" value="UniProtKB-KW"/>
</dbReference>
<feature type="region of interest" description="Disordered" evidence="1">
    <location>
        <begin position="25"/>
        <end position="53"/>
    </location>
</feature>
<dbReference type="SUPFAM" id="SSF50998">
    <property type="entry name" value="Quinoprotein alcohol dehydrogenase-like"/>
    <property type="match status" value="1"/>
</dbReference>
<evidence type="ECO:0000259" key="2">
    <source>
        <dbReference type="Pfam" id="PF13360"/>
    </source>
</evidence>